<feature type="signal peptide" evidence="6">
    <location>
        <begin position="1"/>
        <end position="21"/>
    </location>
</feature>
<comment type="caution">
    <text evidence="7">The sequence shown here is derived from an EMBL/GenBank/DDBJ whole genome shotgun (WGS) entry which is preliminary data.</text>
</comment>
<evidence type="ECO:0000256" key="6">
    <source>
        <dbReference type="SAM" id="SignalP"/>
    </source>
</evidence>
<dbReference type="OrthoDB" id="446173at2759"/>
<keyword evidence="8" id="KW-1185">Reference proteome</keyword>
<gene>
    <name evidence="7" type="ORF">OFUS_LOCUS11576</name>
</gene>
<evidence type="ECO:0000256" key="4">
    <source>
        <dbReference type="ARBA" id="ARBA00022737"/>
    </source>
</evidence>
<dbReference type="SMART" id="SM00209">
    <property type="entry name" value="TSP1"/>
    <property type="match status" value="8"/>
</dbReference>
<dbReference type="InterPro" id="IPR036383">
    <property type="entry name" value="TSP1_rpt_sf"/>
</dbReference>
<keyword evidence="3 6" id="KW-0732">Signal</keyword>
<evidence type="ECO:0000256" key="5">
    <source>
        <dbReference type="ARBA" id="ARBA00023157"/>
    </source>
</evidence>
<evidence type="ECO:0000256" key="1">
    <source>
        <dbReference type="ARBA" id="ARBA00004613"/>
    </source>
</evidence>
<protein>
    <submittedName>
        <fullName evidence="7">Uncharacterized protein</fullName>
    </submittedName>
</protein>
<keyword evidence="5" id="KW-1015">Disulfide bond</keyword>
<dbReference type="PANTHER" id="PTHR22906:SF43">
    <property type="entry name" value="PROPERDIN"/>
    <property type="match status" value="1"/>
</dbReference>
<dbReference type="EMBL" id="CAIIXF020000006">
    <property type="protein sequence ID" value="CAH1785532.1"/>
    <property type="molecule type" value="Genomic_DNA"/>
</dbReference>
<dbReference type="InterPro" id="IPR000884">
    <property type="entry name" value="TSP1_rpt"/>
</dbReference>
<proteinExistence type="predicted"/>
<evidence type="ECO:0000256" key="3">
    <source>
        <dbReference type="ARBA" id="ARBA00022729"/>
    </source>
</evidence>
<evidence type="ECO:0000313" key="8">
    <source>
        <dbReference type="Proteomes" id="UP000749559"/>
    </source>
</evidence>
<accession>A0A8S4NUJ4</accession>
<keyword evidence="4" id="KW-0677">Repeat</keyword>
<dbReference type="PROSITE" id="PS50092">
    <property type="entry name" value="TSP1"/>
    <property type="match status" value="8"/>
</dbReference>
<feature type="chain" id="PRO_5035784791" evidence="6">
    <location>
        <begin position="22"/>
        <end position="644"/>
    </location>
</feature>
<dbReference type="InterPro" id="IPR052065">
    <property type="entry name" value="Compl_asym_regulator"/>
</dbReference>
<evidence type="ECO:0000256" key="2">
    <source>
        <dbReference type="ARBA" id="ARBA00022525"/>
    </source>
</evidence>
<dbReference type="Proteomes" id="UP000749559">
    <property type="component" value="Unassembled WGS sequence"/>
</dbReference>
<dbReference type="SUPFAM" id="SSF82895">
    <property type="entry name" value="TSP-1 type 1 repeat"/>
    <property type="match status" value="8"/>
</dbReference>
<reference evidence="7" key="1">
    <citation type="submission" date="2022-03" db="EMBL/GenBank/DDBJ databases">
        <authorList>
            <person name="Martin C."/>
        </authorList>
    </citation>
    <scope>NUCLEOTIDE SEQUENCE</scope>
</reference>
<dbReference type="AlphaFoldDB" id="A0A8S4NUJ4"/>
<sequence length="644" mass="69821">MSAMLIFNFLAFSLIMYFSAAFKSKQEWYIKVAKSERSGNITKYITNSGNTVLECATFCLKNEEICSSFNLRKVEDSDVIECKLNGANSGPLVASTQAGYFYHKRVNGGTGPWTAWEQCSTTCGDGEKIRTRKCNNPAPAYGGAECSIHDLTERMSCKVQECPVNGGPGPWTGWEQCSTTCGDGEKIRTRECNNPAPAYGGAICSLNDLTESMSCKVQECPINGGTGPWTAWQQCSTTCGDGEKIRTRKCNNPAPAYGGAECSIHDLTERMSCKVQECPVNGGPGPWTGWEQCSTTCGDGEKIRTRKCNNPAPAYGGAECSIHDLTERMSCKVQECPVNGGPGPWTGWEQCSTTCADGEKIRTRKCNNPAPAYGGAECSIHDLTERMSCKVQECPVNGGPGPWTGWEQCSTTCGDGEKIRTRECNNPAPAYGGAICSLNDLTESMSCKVQECPINGGPGPWTTWQQCSKTCGDGEKVRVRECNNPAPAYGGNKCNANDLIERMSCKVHECPVNGGPGTWTAWGQCSTTCGDGEKIRTRECNNPAPAYGGAECSIHDLTERMSCKVQECPAIDYFIKKDGDCHGDDISSHDVNRNECAALCLGRTECVGFVYSLLPAAIEPCWLKHKICDHPSDLADTYVYYKIT</sequence>
<name>A0A8S4NUJ4_OWEFU</name>
<dbReference type="PANTHER" id="PTHR22906">
    <property type="entry name" value="PROPERDIN"/>
    <property type="match status" value="1"/>
</dbReference>
<dbReference type="Gene3D" id="2.20.100.10">
    <property type="entry name" value="Thrombospondin type-1 (TSP1) repeat"/>
    <property type="match status" value="8"/>
</dbReference>
<evidence type="ECO:0000313" key="7">
    <source>
        <dbReference type="EMBL" id="CAH1785532.1"/>
    </source>
</evidence>
<comment type="subcellular location">
    <subcellularLocation>
        <location evidence="1">Secreted</location>
    </subcellularLocation>
</comment>
<keyword evidence="2" id="KW-0964">Secreted</keyword>
<organism evidence="7 8">
    <name type="scientific">Owenia fusiformis</name>
    <name type="common">Polychaete worm</name>
    <dbReference type="NCBI Taxonomy" id="6347"/>
    <lineage>
        <taxon>Eukaryota</taxon>
        <taxon>Metazoa</taxon>
        <taxon>Spiralia</taxon>
        <taxon>Lophotrochozoa</taxon>
        <taxon>Annelida</taxon>
        <taxon>Polychaeta</taxon>
        <taxon>Sedentaria</taxon>
        <taxon>Canalipalpata</taxon>
        <taxon>Sabellida</taxon>
        <taxon>Oweniida</taxon>
        <taxon>Oweniidae</taxon>
        <taxon>Owenia</taxon>
    </lineage>
</organism>
<dbReference type="Pfam" id="PF00090">
    <property type="entry name" value="TSP_1"/>
    <property type="match status" value="8"/>
</dbReference>
<dbReference type="FunFam" id="2.20.100.10:FF:000001">
    <property type="entry name" value="semaphorin-5A isoform X1"/>
    <property type="match status" value="8"/>
</dbReference>